<dbReference type="InterPro" id="IPR053277">
    <property type="entry name" value="Endomembrane_traffic_mod"/>
</dbReference>
<proteinExistence type="predicted"/>
<dbReference type="Gene3D" id="1.25.40.10">
    <property type="entry name" value="Tetratricopeptide repeat domain"/>
    <property type="match status" value="3"/>
</dbReference>
<dbReference type="PANTHER" id="PTHR45005">
    <property type="match status" value="1"/>
</dbReference>
<sequence length="644" mass="74614">MKEIKIEHLAYLLKQAKQNNQPQPIFFLGAGASCTGNIPLAGEIIDKILEDYTDSPFIKNLSLEERTYAKLMNCLLPAQRDELLKGYIRNAKINVTHIYLAQLLRENFVDYVLTVNFDNLMLRALALYNIFPATYDMAILKDLTTTTFKEKSVVYLHGQNHGLWLLNTQEELNKVKNIAPRIFDSIKNGRPWVFIGYSGEDPIFDHIRRLGRFDNGLFWVSYNNHNPKENVQDFLSKPNTNAFLIKGYDSDSFMFKLCSELDLSQVDIISNPFTALEEMLDNIVDIDDKEHFKGANERLKISKEEVGKAKLQFEIRKVGSKDFEHSQVDLLKKEIINLIVTENYNGTHITDIENQAKGIDDLSVKNLLSDLYFNWGNYLADIADAEKAEQKIALFGEIFKKFQKAIEIKPNYEEAWYNWGICIANLAEITEGKEKDELFNQAFEKYQKAIKIKADYKDAWFSWASDLGSFAETKEGEEKENLLHQAFEKYQKAIEIKPHYKTWFNWATDLGNLADVKKGKEREELFHQAFEKYQKSIEMKPKYKEAWNNWGADLANLALTRDGKEKEELVGQAFEKYRKAIELGGDCYNLSCLYSIQDNKESALHYLEASLERNEISSSFVEKDDDWAKFLDDSDFIAVLDKYR</sequence>
<dbReference type="RefSeq" id="WP_341697016.1">
    <property type="nucleotide sequence ID" value="NZ_JBBYHR010000005.1"/>
</dbReference>
<dbReference type="EMBL" id="JBBYHR010000005">
    <property type="protein sequence ID" value="MEL1244700.1"/>
    <property type="molecule type" value="Genomic_DNA"/>
</dbReference>
<keyword evidence="2" id="KW-1185">Reference proteome</keyword>
<protein>
    <submittedName>
        <fullName evidence="1">SIR2 family protein</fullName>
    </submittedName>
</protein>
<name>A0ABU9HX03_9FLAO</name>
<dbReference type="NCBIfam" id="NF047558">
    <property type="entry name" value="TPR_END_plus"/>
    <property type="match status" value="1"/>
</dbReference>
<dbReference type="Proteomes" id="UP001464555">
    <property type="component" value="Unassembled WGS sequence"/>
</dbReference>
<gene>
    <name evidence="1" type="ORF">AAEO56_10545</name>
</gene>
<dbReference type="PROSITE" id="PS51257">
    <property type="entry name" value="PROKAR_LIPOPROTEIN"/>
    <property type="match status" value="1"/>
</dbReference>
<reference evidence="1 2" key="1">
    <citation type="submission" date="2024-04" db="EMBL/GenBank/DDBJ databases">
        <title>Flavobacterium sp. DGU11 16S ribosomal RNA gene Genome sequencing and assembly.</title>
        <authorList>
            <person name="Park S."/>
        </authorList>
    </citation>
    <scope>NUCLEOTIDE SEQUENCE [LARGE SCALE GENOMIC DNA]</scope>
    <source>
        <strain evidence="1 2">DGU11</strain>
    </source>
</reference>
<dbReference type="InterPro" id="IPR029035">
    <property type="entry name" value="DHS-like_NAD/FAD-binding_dom"/>
</dbReference>
<dbReference type="InterPro" id="IPR011990">
    <property type="entry name" value="TPR-like_helical_dom_sf"/>
</dbReference>
<dbReference type="Pfam" id="PF13289">
    <property type="entry name" value="SIR2_2"/>
    <property type="match status" value="1"/>
</dbReference>
<accession>A0ABU9HX03</accession>
<dbReference type="Gene3D" id="3.40.50.1220">
    <property type="entry name" value="TPP-binding domain"/>
    <property type="match status" value="1"/>
</dbReference>
<organism evidence="1 2">
    <name type="scientific">Flavobacterium arundinis</name>
    <dbReference type="NCBI Taxonomy" id="3139143"/>
    <lineage>
        <taxon>Bacteria</taxon>
        <taxon>Pseudomonadati</taxon>
        <taxon>Bacteroidota</taxon>
        <taxon>Flavobacteriia</taxon>
        <taxon>Flavobacteriales</taxon>
        <taxon>Flavobacteriaceae</taxon>
        <taxon>Flavobacterium</taxon>
    </lineage>
</organism>
<evidence type="ECO:0000313" key="2">
    <source>
        <dbReference type="Proteomes" id="UP001464555"/>
    </source>
</evidence>
<evidence type="ECO:0000313" key="1">
    <source>
        <dbReference type="EMBL" id="MEL1244700.1"/>
    </source>
</evidence>
<dbReference type="PANTHER" id="PTHR45005:SF2">
    <property type="entry name" value="PROTEIN HLB1"/>
    <property type="match status" value="1"/>
</dbReference>
<comment type="caution">
    <text evidence="1">The sequence shown here is derived from an EMBL/GenBank/DDBJ whole genome shotgun (WGS) entry which is preliminary data.</text>
</comment>
<dbReference type="SUPFAM" id="SSF48452">
    <property type="entry name" value="TPR-like"/>
    <property type="match status" value="1"/>
</dbReference>
<dbReference type="SUPFAM" id="SSF52467">
    <property type="entry name" value="DHS-like NAD/FAD-binding domain"/>
    <property type="match status" value="1"/>
</dbReference>